<dbReference type="EC" id="2.7.7.65" evidence="1"/>
<dbReference type="InterPro" id="IPR029787">
    <property type="entry name" value="Nucleotide_cyclase"/>
</dbReference>
<feature type="domain" description="GGDEF" evidence="2">
    <location>
        <begin position="166"/>
        <end position="286"/>
    </location>
</feature>
<dbReference type="Gene3D" id="3.30.70.270">
    <property type="match status" value="1"/>
</dbReference>
<reference evidence="3 4" key="1">
    <citation type="submission" date="2014-12" db="EMBL/GenBank/DDBJ databases">
        <title>Genome sequencing of Photobacterium gaetbulicola AD005a.</title>
        <authorList>
            <person name="Adrian T.G.S."/>
            <person name="Chan K.G."/>
        </authorList>
    </citation>
    <scope>NUCLEOTIDE SEQUENCE [LARGE SCALE GENOMIC DNA]</scope>
    <source>
        <strain evidence="3 4">AD005a</strain>
    </source>
</reference>
<evidence type="ECO:0000256" key="1">
    <source>
        <dbReference type="ARBA" id="ARBA00012528"/>
    </source>
</evidence>
<protein>
    <recommendedName>
        <fullName evidence="1">diguanylate cyclase</fullName>
        <ecNumber evidence="1">2.7.7.65</ecNumber>
    </recommendedName>
</protein>
<gene>
    <name evidence="3" type="ORF">RJ45_03705</name>
</gene>
<dbReference type="InterPro" id="IPR000160">
    <property type="entry name" value="GGDEF_dom"/>
</dbReference>
<comment type="caution">
    <text evidence="3">The sequence shown here is derived from an EMBL/GenBank/DDBJ whole genome shotgun (WGS) entry which is preliminary data.</text>
</comment>
<proteinExistence type="predicted"/>
<dbReference type="InterPro" id="IPR043128">
    <property type="entry name" value="Rev_trsase/Diguanyl_cyclase"/>
</dbReference>
<organism evidence="3 4">
    <name type="scientific">Photobacterium gaetbulicola</name>
    <dbReference type="NCBI Taxonomy" id="1295392"/>
    <lineage>
        <taxon>Bacteria</taxon>
        <taxon>Pseudomonadati</taxon>
        <taxon>Pseudomonadota</taxon>
        <taxon>Gammaproteobacteria</taxon>
        <taxon>Vibrionales</taxon>
        <taxon>Vibrionaceae</taxon>
        <taxon>Photobacterium</taxon>
    </lineage>
</organism>
<dbReference type="GO" id="GO:1902201">
    <property type="term" value="P:negative regulation of bacterial-type flagellum-dependent cell motility"/>
    <property type="evidence" value="ECO:0007669"/>
    <property type="project" value="TreeGrafter"/>
</dbReference>
<dbReference type="GO" id="GO:0043709">
    <property type="term" value="P:cell adhesion involved in single-species biofilm formation"/>
    <property type="evidence" value="ECO:0007669"/>
    <property type="project" value="TreeGrafter"/>
</dbReference>
<evidence type="ECO:0000313" key="4">
    <source>
        <dbReference type="Proteomes" id="UP000031278"/>
    </source>
</evidence>
<dbReference type="AlphaFoldDB" id="A0A0B9H1U6"/>
<dbReference type="PANTHER" id="PTHR45138">
    <property type="entry name" value="REGULATORY COMPONENTS OF SENSORY TRANSDUCTION SYSTEM"/>
    <property type="match status" value="1"/>
</dbReference>
<sequence length="286" mass="33106">MEPLHWNDKLADSQYAKPRTKPLGADQRLLLLQKLQGKLDINLLFDIFIREIEKQIDINMLTWRSDDTTTLVRQGTNTQFRQTFILRFNKQDLGKLQYHTPYALDRDEVNLLHTYHRLFAGPLACALEYRRVKNMALRDYLSGLGNRNSFEQDISHAIAMSERRNIGLVLTMFDLDNFKQVNDRFGHPDGDKVIRHFALLLKKSVRATDRCYRIGGDEFAVLLQPATDAAALHVIRRLDSLMADDAILRTLKIGCSSGFSVYQKGDTNITLVDRADRHLYKQKRTR</sequence>
<dbReference type="Pfam" id="PF00990">
    <property type="entry name" value="GGDEF"/>
    <property type="match status" value="1"/>
</dbReference>
<dbReference type="GO" id="GO:0005886">
    <property type="term" value="C:plasma membrane"/>
    <property type="evidence" value="ECO:0007669"/>
    <property type="project" value="TreeGrafter"/>
</dbReference>
<dbReference type="Proteomes" id="UP000031278">
    <property type="component" value="Unassembled WGS sequence"/>
</dbReference>
<dbReference type="CDD" id="cd01949">
    <property type="entry name" value="GGDEF"/>
    <property type="match status" value="1"/>
</dbReference>
<dbReference type="SMART" id="SM00267">
    <property type="entry name" value="GGDEF"/>
    <property type="match status" value="1"/>
</dbReference>
<dbReference type="SUPFAM" id="SSF55073">
    <property type="entry name" value="Nucleotide cyclase"/>
    <property type="match status" value="1"/>
</dbReference>
<dbReference type="RefSeq" id="WP_039458210.1">
    <property type="nucleotide sequence ID" value="NZ_JWLZ01000035.1"/>
</dbReference>
<dbReference type="PROSITE" id="PS50887">
    <property type="entry name" value="GGDEF"/>
    <property type="match status" value="1"/>
</dbReference>
<evidence type="ECO:0000259" key="2">
    <source>
        <dbReference type="PROSITE" id="PS50887"/>
    </source>
</evidence>
<dbReference type="InterPro" id="IPR050469">
    <property type="entry name" value="Diguanylate_Cyclase"/>
</dbReference>
<evidence type="ECO:0000313" key="3">
    <source>
        <dbReference type="EMBL" id="KHT64926.1"/>
    </source>
</evidence>
<accession>A0A0B9H1U6</accession>
<name>A0A0B9H1U6_9GAMM</name>
<dbReference type="GO" id="GO:0052621">
    <property type="term" value="F:diguanylate cyclase activity"/>
    <property type="evidence" value="ECO:0007669"/>
    <property type="project" value="UniProtKB-EC"/>
</dbReference>
<dbReference type="EMBL" id="JWLZ01000035">
    <property type="protein sequence ID" value="KHT64926.1"/>
    <property type="molecule type" value="Genomic_DNA"/>
</dbReference>
<dbReference type="PANTHER" id="PTHR45138:SF6">
    <property type="entry name" value="DIGUANYLATE CYCLASE DGCN"/>
    <property type="match status" value="1"/>
</dbReference>
<dbReference type="NCBIfam" id="TIGR00254">
    <property type="entry name" value="GGDEF"/>
    <property type="match status" value="1"/>
</dbReference>